<proteinExistence type="predicted"/>
<organism evidence="2">
    <name type="scientific">bioreactor metagenome</name>
    <dbReference type="NCBI Taxonomy" id="1076179"/>
    <lineage>
        <taxon>unclassified sequences</taxon>
        <taxon>metagenomes</taxon>
        <taxon>ecological metagenomes</taxon>
    </lineage>
</organism>
<dbReference type="AlphaFoldDB" id="A0A645J2S1"/>
<accession>A0A645J2S1</accession>
<keyword evidence="1" id="KW-0472">Membrane</keyword>
<reference evidence="2" key="1">
    <citation type="submission" date="2019-08" db="EMBL/GenBank/DDBJ databases">
        <authorList>
            <person name="Kucharzyk K."/>
            <person name="Murdoch R.W."/>
            <person name="Higgins S."/>
            <person name="Loffler F."/>
        </authorList>
    </citation>
    <scope>NUCLEOTIDE SEQUENCE</scope>
</reference>
<dbReference type="EMBL" id="VSSQ01129663">
    <property type="protein sequence ID" value="MPN57736.1"/>
    <property type="molecule type" value="Genomic_DNA"/>
</dbReference>
<evidence type="ECO:0000256" key="1">
    <source>
        <dbReference type="SAM" id="Phobius"/>
    </source>
</evidence>
<evidence type="ECO:0000313" key="2">
    <source>
        <dbReference type="EMBL" id="MPN57736.1"/>
    </source>
</evidence>
<gene>
    <name evidence="2" type="ORF">SDC9_205430</name>
</gene>
<feature type="transmembrane region" description="Helical" evidence="1">
    <location>
        <begin position="21"/>
        <end position="48"/>
    </location>
</feature>
<protein>
    <submittedName>
        <fullName evidence="2">Uncharacterized protein</fullName>
    </submittedName>
</protein>
<feature type="transmembrane region" description="Helical" evidence="1">
    <location>
        <begin position="60"/>
        <end position="81"/>
    </location>
</feature>
<comment type="caution">
    <text evidence="2">The sequence shown here is derived from an EMBL/GenBank/DDBJ whole genome shotgun (WGS) entry which is preliminary data.</text>
</comment>
<sequence>MIIGAVRTAETIRLSLKELSSFCLAVSLSIVWLLMLALYPSFSIALIISSGDAEFLSNVTVAVSVIKLTFAFTSGILFSFLSMAAEQAAQDIPLTFSSNFVSSPLLTTL</sequence>
<name>A0A645J2S1_9ZZZZ</name>
<keyword evidence="1" id="KW-1133">Transmembrane helix</keyword>
<keyword evidence="1" id="KW-0812">Transmembrane</keyword>